<feature type="transmembrane region" description="Helical" evidence="8">
    <location>
        <begin position="161"/>
        <end position="182"/>
    </location>
</feature>
<dbReference type="GO" id="GO:0016410">
    <property type="term" value="F:N-acyltransferase activity"/>
    <property type="evidence" value="ECO:0007669"/>
    <property type="project" value="InterPro"/>
</dbReference>
<dbReference type="Pfam" id="PF20154">
    <property type="entry name" value="LNT_N"/>
    <property type="match status" value="1"/>
</dbReference>
<dbReference type="EMBL" id="CAFBPH010000111">
    <property type="protein sequence ID" value="CAB5014050.1"/>
    <property type="molecule type" value="Genomic_DNA"/>
</dbReference>
<dbReference type="HAMAP" id="MF_01148">
    <property type="entry name" value="Lnt"/>
    <property type="match status" value="1"/>
</dbReference>
<dbReference type="InterPro" id="IPR003010">
    <property type="entry name" value="C-N_Hydrolase"/>
</dbReference>
<dbReference type="SUPFAM" id="SSF56317">
    <property type="entry name" value="Carbon-nitrogen hydrolase"/>
    <property type="match status" value="1"/>
</dbReference>
<comment type="subcellular location">
    <subcellularLocation>
        <location evidence="1">Cell membrane</location>
        <topology evidence="1">Multi-pass membrane protein</topology>
    </subcellularLocation>
</comment>
<evidence type="ECO:0000256" key="5">
    <source>
        <dbReference type="ARBA" id="ARBA00022989"/>
    </source>
</evidence>
<dbReference type="InterPro" id="IPR004563">
    <property type="entry name" value="Apolipo_AcylTrfase"/>
</dbReference>
<evidence type="ECO:0000256" key="3">
    <source>
        <dbReference type="ARBA" id="ARBA00022679"/>
    </source>
</evidence>
<dbReference type="Gene3D" id="3.60.110.10">
    <property type="entry name" value="Carbon-nitrogen hydrolase"/>
    <property type="match status" value="1"/>
</dbReference>
<keyword evidence="3" id="KW-0808">Transferase</keyword>
<dbReference type="PANTHER" id="PTHR38686">
    <property type="entry name" value="APOLIPOPROTEIN N-ACYLTRANSFERASE"/>
    <property type="match status" value="1"/>
</dbReference>
<evidence type="ECO:0000256" key="8">
    <source>
        <dbReference type="SAM" id="Phobius"/>
    </source>
</evidence>
<keyword evidence="7" id="KW-0012">Acyltransferase</keyword>
<dbReference type="GO" id="GO:0005886">
    <property type="term" value="C:plasma membrane"/>
    <property type="evidence" value="ECO:0007669"/>
    <property type="project" value="UniProtKB-SubCell"/>
</dbReference>
<feature type="transmembrane region" description="Helical" evidence="8">
    <location>
        <begin position="43"/>
        <end position="62"/>
    </location>
</feature>
<feature type="transmembrane region" description="Helical" evidence="8">
    <location>
        <begin position="440"/>
        <end position="458"/>
    </location>
</feature>
<feature type="transmembrane region" description="Helical" evidence="8">
    <location>
        <begin position="68"/>
        <end position="86"/>
    </location>
</feature>
<feature type="transmembrane region" description="Helical" evidence="8">
    <location>
        <begin position="131"/>
        <end position="154"/>
    </location>
</feature>
<feature type="domain" description="CN hydrolase" evidence="9">
    <location>
        <begin position="192"/>
        <end position="430"/>
    </location>
</feature>
<dbReference type="NCBIfam" id="TIGR00546">
    <property type="entry name" value="lnt"/>
    <property type="match status" value="1"/>
</dbReference>
<gene>
    <name evidence="10" type="ORF">UFOPK1438_00028</name>
    <name evidence="11" type="ORF">UFOPK4087_00595</name>
</gene>
<feature type="transmembrane region" description="Helical" evidence="8">
    <location>
        <begin position="93"/>
        <end position="111"/>
    </location>
</feature>
<evidence type="ECO:0000256" key="7">
    <source>
        <dbReference type="ARBA" id="ARBA00023315"/>
    </source>
</evidence>
<proteinExistence type="inferred from homology"/>
<dbReference type="GO" id="GO:0042158">
    <property type="term" value="P:lipoprotein biosynthetic process"/>
    <property type="evidence" value="ECO:0007669"/>
    <property type="project" value="InterPro"/>
</dbReference>
<sequence length="464" mass="51872">MLLSSIFTGWLLSASYAPIDRWYLAPIAISIWIWILHKGKRSVTNTFIIAFSFNAFLLHWSSTYVGNIPWLILCLGESLLFLPLAWARKKRVVFFPPIFLLLEHLRSIFPFEGFAWGRLAFSQADAPFREVVAIGGVSLLSSVVILIGFFLFFISRNIKISAIYGFVLALLFISVISMPSMITIGNFKSLLVQGNVPQLGLDFNSRAKAVFNMHVKETQRGIADKDDFDIIIWPENSVDVDPYSNKEVRNILTNINEETGKAIIIGAVLSNSNKVENASILWNQGGVTTYIKRHLTPFGEYIPLRSLARNFSPFVDDVQDFTPGKVDVLHKVDNAILGPIICYELIDDSYIRRVSRNSNLLVVQTNNATFGTSAQSAQQLSISRIRAIENHRDLVSVSTTGISAVIDFQGNILKSTISNQPDHLFADSKLYSGQTLANKLGNWTFLLTLAGLGILGFITRRIYI</sequence>
<evidence type="ECO:0000313" key="11">
    <source>
        <dbReference type="EMBL" id="CAB5014050.1"/>
    </source>
</evidence>
<evidence type="ECO:0000256" key="4">
    <source>
        <dbReference type="ARBA" id="ARBA00022692"/>
    </source>
</evidence>
<dbReference type="Pfam" id="PF00795">
    <property type="entry name" value="CN_hydrolase"/>
    <property type="match status" value="1"/>
</dbReference>
<keyword evidence="2" id="KW-1003">Cell membrane</keyword>
<dbReference type="AlphaFoldDB" id="A0A6J6B4D7"/>
<dbReference type="EMBL" id="CAEZSM010000002">
    <property type="protein sequence ID" value="CAB4533193.1"/>
    <property type="molecule type" value="Genomic_DNA"/>
</dbReference>
<dbReference type="CDD" id="cd07571">
    <property type="entry name" value="ALP_N-acyl_transferase"/>
    <property type="match status" value="1"/>
</dbReference>
<keyword evidence="5 8" id="KW-1133">Transmembrane helix</keyword>
<dbReference type="PANTHER" id="PTHR38686:SF1">
    <property type="entry name" value="APOLIPOPROTEIN N-ACYLTRANSFERASE"/>
    <property type="match status" value="1"/>
</dbReference>
<keyword evidence="4 8" id="KW-0812">Transmembrane</keyword>
<organism evidence="10">
    <name type="scientific">freshwater metagenome</name>
    <dbReference type="NCBI Taxonomy" id="449393"/>
    <lineage>
        <taxon>unclassified sequences</taxon>
        <taxon>metagenomes</taxon>
        <taxon>ecological metagenomes</taxon>
    </lineage>
</organism>
<evidence type="ECO:0000256" key="1">
    <source>
        <dbReference type="ARBA" id="ARBA00004651"/>
    </source>
</evidence>
<dbReference type="PROSITE" id="PS50263">
    <property type="entry name" value="CN_HYDROLASE"/>
    <property type="match status" value="1"/>
</dbReference>
<evidence type="ECO:0000256" key="2">
    <source>
        <dbReference type="ARBA" id="ARBA00022475"/>
    </source>
</evidence>
<accession>A0A6J6B4D7</accession>
<dbReference type="InterPro" id="IPR036526">
    <property type="entry name" value="C-N_Hydrolase_sf"/>
</dbReference>
<evidence type="ECO:0000313" key="10">
    <source>
        <dbReference type="EMBL" id="CAB4533193.1"/>
    </source>
</evidence>
<name>A0A6J6B4D7_9ZZZZ</name>
<keyword evidence="6 8" id="KW-0472">Membrane</keyword>
<feature type="transmembrane region" description="Helical" evidence="8">
    <location>
        <begin position="20"/>
        <end position="36"/>
    </location>
</feature>
<evidence type="ECO:0000256" key="6">
    <source>
        <dbReference type="ARBA" id="ARBA00023136"/>
    </source>
</evidence>
<evidence type="ECO:0000259" key="9">
    <source>
        <dbReference type="PROSITE" id="PS50263"/>
    </source>
</evidence>
<dbReference type="InterPro" id="IPR045378">
    <property type="entry name" value="LNT_N"/>
</dbReference>
<protein>
    <submittedName>
        <fullName evidence="10">Unannotated protein</fullName>
    </submittedName>
</protein>
<reference evidence="10" key="1">
    <citation type="submission" date="2020-05" db="EMBL/GenBank/DDBJ databases">
        <authorList>
            <person name="Chiriac C."/>
            <person name="Salcher M."/>
            <person name="Ghai R."/>
            <person name="Kavagutti S V."/>
        </authorList>
    </citation>
    <scope>NUCLEOTIDE SEQUENCE</scope>
</reference>